<dbReference type="EMBL" id="MDLC01000009">
    <property type="protein sequence ID" value="ODS24454.1"/>
    <property type="molecule type" value="Genomic_DNA"/>
</dbReference>
<dbReference type="NCBIfam" id="TIGR03593">
    <property type="entry name" value="yidC_nterm"/>
    <property type="match status" value="1"/>
</dbReference>
<dbReference type="NCBIfam" id="NF002353">
    <property type="entry name" value="PRK01318.1-4"/>
    <property type="match status" value="1"/>
</dbReference>
<name>A0A1D2QSB4_9GAMM</name>
<evidence type="ECO:0000256" key="2">
    <source>
        <dbReference type="ARBA" id="ARBA00010527"/>
    </source>
</evidence>
<comment type="similarity">
    <text evidence="2 13">Belongs to the OXA1/ALB3/YidC family. Type 1 subfamily.</text>
</comment>
<dbReference type="InterPro" id="IPR001708">
    <property type="entry name" value="YidC/ALB3/OXA1/COX18"/>
</dbReference>
<reference evidence="16 17" key="1">
    <citation type="journal article" date="2016" name="Appl. Environ. Microbiol.">
        <title>Lack of Overt Genome Reduction in the Bryostatin-Producing Bryozoan Symbiont "Candidatus Endobugula sertula".</title>
        <authorList>
            <person name="Miller I.J."/>
            <person name="Vanee N."/>
            <person name="Fong S.S."/>
            <person name="Lim-Fong G.E."/>
            <person name="Kwan J.C."/>
        </authorList>
    </citation>
    <scope>NUCLEOTIDE SEQUENCE [LARGE SCALE GENOMIC DNA]</scope>
    <source>
        <strain evidence="16">AB1-4</strain>
    </source>
</reference>
<feature type="transmembrane region" description="Helical" evidence="13">
    <location>
        <begin position="389"/>
        <end position="411"/>
    </location>
</feature>
<evidence type="ECO:0000256" key="7">
    <source>
        <dbReference type="ARBA" id="ARBA00022927"/>
    </source>
</evidence>
<feature type="transmembrane region" description="Helical" evidence="13">
    <location>
        <begin position="532"/>
        <end position="553"/>
    </location>
</feature>
<organism evidence="16 17">
    <name type="scientific">Candidatus Endobugula sertula</name>
    <name type="common">Bugula neritina bacterial symbiont</name>
    <dbReference type="NCBI Taxonomy" id="62101"/>
    <lineage>
        <taxon>Bacteria</taxon>
        <taxon>Pseudomonadati</taxon>
        <taxon>Pseudomonadota</taxon>
        <taxon>Gammaproteobacteria</taxon>
        <taxon>Cellvibrionales</taxon>
        <taxon>Cellvibrionaceae</taxon>
        <taxon>Candidatus Endobugula</taxon>
    </lineage>
</organism>
<dbReference type="PRINTS" id="PR01900">
    <property type="entry name" value="YIDCPROTEIN"/>
</dbReference>
<comment type="function">
    <text evidence="13">Required for the insertion and/or proper folding and/or complex formation of integral membrane proteins into the membrane. Involved in integration of membrane proteins that insert both dependently and independently of the Sec translocase complex, as well as at least some lipoproteins. Aids folding of multispanning membrane proteins.</text>
</comment>
<dbReference type="GO" id="GO:0005886">
    <property type="term" value="C:plasma membrane"/>
    <property type="evidence" value="ECO:0007669"/>
    <property type="project" value="UniProtKB-SubCell"/>
</dbReference>
<proteinExistence type="inferred from homology"/>
<evidence type="ECO:0000313" key="17">
    <source>
        <dbReference type="Proteomes" id="UP000242502"/>
    </source>
</evidence>
<dbReference type="NCBIfam" id="TIGR03592">
    <property type="entry name" value="yidC_oxa1_cterm"/>
    <property type="match status" value="1"/>
</dbReference>
<dbReference type="PRINTS" id="PR00701">
    <property type="entry name" value="60KDINNERMP"/>
</dbReference>
<accession>A0A1D2QSB4</accession>
<evidence type="ECO:0000256" key="1">
    <source>
        <dbReference type="ARBA" id="ARBA00004429"/>
    </source>
</evidence>
<keyword evidence="8 13" id="KW-1133">Transmembrane helix</keyword>
<evidence type="ECO:0000259" key="14">
    <source>
        <dbReference type="Pfam" id="PF02096"/>
    </source>
</evidence>
<dbReference type="AlphaFoldDB" id="A0A1D2QSB4"/>
<dbReference type="GO" id="GO:0051205">
    <property type="term" value="P:protein insertion into membrane"/>
    <property type="evidence" value="ECO:0007669"/>
    <property type="project" value="TreeGrafter"/>
</dbReference>
<dbReference type="PANTHER" id="PTHR12428">
    <property type="entry name" value="OXA1"/>
    <property type="match status" value="1"/>
</dbReference>
<dbReference type="GO" id="GO:0015031">
    <property type="term" value="P:protein transport"/>
    <property type="evidence" value="ECO:0007669"/>
    <property type="project" value="UniProtKB-KW"/>
</dbReference>
<dbReference type="InterPro" id="IPR038221">
    <property type="entry name" value="YidC_periplasmic_sf"/>
</dbReference>
<dbReference type="Pfam" id="PF02096">
    <property type="entry name" value="60KD_IMP"/>
    <property type="match status" value="1"/>
</dbReference>
<feature type="domain" description="Membrane insertase YidC N-terminal" evidence="15">
    <location>
        <begin position="102"/>
        <end position="378"/>
    </location>
</feature>
<dbReference type="NCBIfam" id="NF002352">
    <property type="entry name" value="PRK01318.1-3"/>
    <property type="match status" value="1"/>
</dbReference>
<dbReference type="GO" id="GO:0032977">
    <property type="term" value="F:membrane insertase activity"/>
    <property type="evidence" value="ECO:0007669"/>
    <property type="project" value="InterPro"/>
</dbReference>
<evidence type="ECO:0000256" key="12">
    <source>
        <dbReference type="ARBA" id="ARBA00033342"/>
    </source>
</evidence>
<evidence type="ECO:0000256" key="13">
    <source>
        <dbReference type="HAMAP-Rule" id="MF_01810"/>
    </source>
</evidence>
<dbReference type="PANTHER" id="PTHR12428:SF65">
    <property type="entry name" value="CYTOCHROME C OXIDASE ASSEMBLY PROTEIN COX18, MITOCHONDRIAL"/>
    <property type="match status" value="1"/>
</dbReference>
<evidence type="ECO:0000256" key="3">
    <source>
        <dbReference type="ARBA" id="ARBA00015325"/>
    </source>
</evidence>
<keyword evidence="6 13" id="KW-0812">Transmembrane</keyword>
<dbReference type="STRING" id="62101.AB835_03590"/>
<dbReference type="CDD" id="cd19961">
    <property type="entry name" value="EcYidC-like_peri"/>
    <property type="match status" value="1"/>
</dbReference>
<evidence type="ECO:0000256" key="6">
    <source>
        <dbReference type="ARBA" id="ARBA00022692"/>
    </source>
</evidence>
<keyword evidence="4 13" id="KW-0813">Transport</keyword>
<evidence type="ECO:0000256" key="10">
    <source>
        <dbReference type="ARBA" id="ARBA00023186"/>
    </source>
</evidence>
<evidence type="ECO:0000256" key="11">
    <source>
        <dbReference type="ARBA" id="ARBA00033245"/>
    </source>
</evidence>
<protein>
    <recommendedName>
        <fullName evidence="3 13">Membrane protein insertase YidC</fullName>
    </recommendedName>
    <alternativeName>
        <fullName evidence="12 13">Foldase YidC</fullName>
    </alternativeName>
    <alternativeName>
        <fullName evidence="11 13">Membrane integrase YidC</fullName>
    </alternativeName>
    <alternativeName>
        <fullName evidence="13">Membrane protein YidC</fullName>
    </alternativeName>
</protein>
<evidence type="ECO:0000256" key="4">
    <source>
        <dbReference type="ARBA" id="ARBA00022448"/>
    </source>
</evidence>
<dbReference type="Proteomes" id="UP000242502">
    <property type="component" value="Unassembled WGS sequence"/>
</dbReference>
<feature type="domain" description="Membrane insertase YidC/Oxa/ALB C-terminal" evidence="14">
    <location>
        <begin position="390"/>
        <end position="568"/>
    </location>
</feature>
<evidence type="ECO:0000259" key="15">
    <source>
        <dbReference type="Pfam" id="PF14849"/>
    </source>
</evidence>
<dbReference type="HAMAP" id="MF_01810">
    <property type="entry name" value="YidC_type1"/>
    <property type="match status" value="1"/>
</dbReference>
<dbReference type="InterPro" id="IPR028055">
    <property type="entry name" value="YidC/Oxa/ALB_C"/>
</dbReference>
<dbReference type="InterPro" id="IPR019998">
    <property type="entry name" value="Membr_insert_YidC"/>
</dbReference>
<evidence type="ECO:0000256" key="9">
    <source>
        <dbReference type="ARBA" id="ARBA00023136"/>
    </source>
</evidence>
<evidence type="ECO:0000313" key="16">
    <source>
        <dbReference type="EMBL" id="ODS24454.1"/>
    </source>
</evidence>
<keyword evidence="7 13" id="KW-0653">Protein transport</keyword>
<comment type="subunit">
    <text evidence="13">Interacts with the Sec translocase complex via SecD. Specifically interacts with transmembrane segments of nascent integral membrane proteins during membrane integration.</text>
</comment>
<gene>
    <name evidence="13" type="primary">yidC</name>
    <name evidence="16" type="ORF">AB835_03590</name>
</gene>
<dbReference type="InterPro" id="IPR047196">
    <property type="entry name" value="YidC_ALB_C"/>
</dbReference>
<feature type="transmembrane region" description="Helical" evidence="13">
    <location>
        <begin position="6"/>
        <end position="24"/>
    </location>
</feature>
<feature type="transmembrane region" description="Helical" evidence="13">
    <location>
        <begin position="453"/>
        <end position="475"/>
    </location>
</feature>
<dbReference type="CDD" id="cd20070">
    <property type="entry name" value="5TM_YidC_Alb3"/>
    <property type="match status" value="1"/>
</dbReference>
<sequence length="574" mass="64901">MDWQRTAYISGIFIVGLLLLIEWNKFTTQQKLERSQQISSEITTGSNTTTISDTINNTATATTSDSHSELPYAPVVSSAEVNGLPTASDTSKNEPKTNNDLIRITTDAFDILIDKRGGDIVKVSLPKHKARLGEDKAYTLLNRTANTTYLAQSGIVGVNATDTASGRPLFSSSNNIYTLGDNEDTLTVDLTLQQAGVFITKRFTFTRNDYLINISYLVDNQTASPWQGSLYGQIKRDRHIPVAAADSGFGVTPYLGAATTTIEDHYQKLDFDDLSDKTTKFSLQGGWVAMIQHYFLSAWIPNSKTTNTFRLLKLNNKDLYILEFSSPPVTIAAGEKGQLSADFYVGPKNIKRLETISPYLDLTIDFGWLWWIAKYLFKVLLVIDDAIGNWGWSIIVLTFIIKAIFFYPSAISYRSMAKMRKLSPKMQRLKEMYGDDRQKMSQEMMSLYKKEKVNPMGGCLPILIQMPVFISLYWVLMESVELRHAPFMLWIADLSVKDPYFILPLIMGLTMYIQQTLNPTPPDPLQAKIMQWMPVAFTFMFLWFPAGLVVYWVTNNILSIIQQYLITRKIEAEG</sequence>
<evidence type="ECO:0000256" key="5">
    <source>
        <dbReference type="ARBA" id="ARBA00022475"/>
    </source>
</evidence>
<evidence type="ECO:0000256" key="8">
    <source>
        <dbReference type="ARBA" id="ARBA00022989"/>
    </source>
</evidence>
<dbReference type="Pfam" id="PF14849">
    <property type="entry name" value="YidC_periplas"/>
    <property type="match status" value="1"/>
</dbReference>
<dbReference type="InterPro" id="IPR028053">
    <property type="entry name" value="Membr_insert_YidC_N"/>
</dbReference>
<keyword evidence="5 13" id="KW-1003">Cell membrane</keyword>
<dbReference type="Gene3D" id="2.70.98.90">
    <property type="match status" value="1"/>
</dbReference>
<keyword evidence="10 13" id="KW-0143">Chaperone</keyword>
<keyword evidence="9 13" id="KW-0472">Membrane</keyword>
<comment type="caution">
    <text evidence="16">The sequence shown here is derived from an EMBL/GenBank/DDBJ whole genome shotgun (WGS) entry which is preliminary data.</text>
</comment>
<comment type="subcellular location">
    <subcellularLocation>
        <location evidence="1">Cell inner membrane</location>
        <topology evidence="1">Multi-pass membrane protein</topology>
    </subcellularLocation>
    <subcellularLocation>
        <location evidence="13">Cell membrane</location>
        <topology evidence="13">Multi-pass membrane protein</topology>
    </subcellularLocation>
</comment>